<dbReference type="Proteomes" id="UP000197007">
    <property type="component" value="Chromosome"/>
</dbReference>
<reference evidence="2" key="1">
    <citation type="submission" date="2017-06" db="EMBL/GenBank/DDBJ databases">
        <title>Complete genome sequence of Capnocytophaga sp. KCOM 1579 (=ChDC OS43) isolated from a human refractory periapical abscess lesion.</title>
        <authorList>
            <person name="Kook J.-K."/>
            <person name="Park S.-N."/>
            <person name="Lim Y.K."/>
            <person name="Roh H."/>
        </authorList>
    </citation>
    <scope>NUCLEOTIDE SEQUENCE [LARGE SCALE GENOMIC DNA]</scope>
    <source>
        <strain evidence="2">ChDC OS43</strain>
    </source>
</reference>
<dbReference type="AlphaFoldDB" id="A0A1Z4BNK7"/>
<organism evidence="1 2">
    <name type="scientific">Capnocytophaga endodontalis</name>
    <dbReference type="NCBI Taxonomy" id="2708117"/>
    <lineage>
        <taxon>Bacteria</taxon>
        <taxon>Pseudomonadati</taxon>
        <taxon>Bacteroidota</taxon>
        <taxon>Flavobacteriia</taxon>
        <taxon>Flavobacteriales</taxon>
        <taxon>Flavobacteriaceae</taxon>
        <taxon>Capnocytophaga</taxon>
    </lineage>
</organism>
<gene>
    <name evidence="1" type="ORF">CBG49_06885</name>
</gene>
<accession>A0A1Z4BNK7</accession>
<dbReference type="EMBL" id="CP022022">
    <property type="protein sequence ID" value="ASF42820.1"/>
    <property type="molecule type" value="Genomic_DNA"/>
</dbReference>
<evidence type="ECO:0000313" key="2">
    <source>
        <dbReference type="Proteomes" id="UP000197007"/>
    </source>
</evidence>
<keyword evidence="2" id="KW-1185">Reference proteome</keyword>
<name>A0A1Z4BNK7_9FLAO</name>
<evidence type="ECO:0000313" key="1">
    <source>
        <dbReference type="EMBL" id="ASF42820.1"/>
    </source>
</evidence>
<dbReference type="RefSeq" id="WP_088593914.1">
    <property type="nucleotide sequence ID" value="NZ_CP022022.1"/>
</dbReference>
<dbReference type="KEGG" id="capn:CBG49_06885"/>
<protein>
    <submittedName>
        <fullName evidence="1">Uncharacterized protein</fullName>
    </submittedName>
</protein>
<sequence length="152" mass="18311">MMRYSKEIVNQIEIIDEVLYSLNLPSILKNKYFVTDTISCENYLKLHYNKPNNIFFSIILNSFEIQIDIDEAKEILDLSLSSPKEEKYFKEFVKILFTSFIRIKKYGKYYIKISFFNQKRECVKTIRYIKINSFSLNFKATLKEYAPLYLSW</sequence>
<proteinExistence type="predicted"/>